<dbReference type="PANTHER" id="PTHR11125">
    <property type="entry name" value="SUPPRESSOR OF TY 5"/>
    <property type="match status" value="1"/>
</dbReference>
<dbReference type="PANTHER" id="PTHR11125:SF7">
    <property type="entry name" value="TRANSCRIPTION ELONGATION FACTOR SPT5"/>
    <property type="match status" value="1"/>
</dbReference>
<dbReference type="Proteomes" id="UP000593561">
    <property type="component" value="Unassembled WGS sequence"/>
</dbReference>
<evidence type="ECO:0000313" key="2">
    <source>
        <dbReference type="EMBL" id="MBA0624448.1"/>
    </source>
</evidence>
<keyword evidence="3" id="KW-1185">Reference proteome</keyword>
<name>A0A7J8SEC7_GOSDV</name>
<evidence type="ECO:0000313" key="3">
    <source>
        <dbReference type="Proteomes" id="UP000593561"/>
    </source>
</evidence>
<dbReference type="AlphaFoldDB" id="A0A7J8SEC7"/>
<dbReference type="GO" id="GO:0006357">
    <property type="term" value="P:regulation of transcription by RNA polymerase II"/>
    <property type="evidence" value="ECO:0007669"/>
    <property type="project" value="InterPro"/>
</dbReference>
<dbReference type="EMBL" id="JABFAC010000009">
    <property type="protein sequence ID" value="MBA0624448.1"/>
    <property type="molecule type" value="Genomic_DNA"/>
</dbReference>
<feature type="region of interest" description="Disordered" evidence="1">
    <location>
        <begin position="86"/>
        <end position="154"/>
    </location>
</feature>
<protein>
    <submittedName>
        <fullName evidence="2">Uncharacterized protein</fullName>
    </submittedName>
</protein>
<dbReference type="GO" id="GO:0003729">
    <property type="term" value="F:mRNA binding"/>
    <property type="evidence" value="ECO:0007669"/>
    <property type="project" value="TreeGrafter"/>
</dbReference>
<comment type="caution">
    <text evidence="2">The sequence shown here is derived from an EMBL/GenBank/DDBJ whole genome shotgun (WGS) entry which is preliminary data.</text>
</comment>
<evidence type="ECO:0000256" key="1">
    <source>
        <dbReference type="SAM" id="MobiDB-lite"/>
    </source>
</evidence>
<dbReference type="InterPro" id="IPR039659">
    <property type="entry name" value="SPT5"/>
</dbReference>
<dbReference type="GO" id="GO:0006368">
    <property type="term" value="P:transcription elongation by RNA polymerase II"/>
    <property type="evidence" value="ECO:0007669"/>
    <property type="project" value="TreeGrafter"/>
</dbReference>
<proteinExistence type="predicted"/>
<dbReference type="GO" id="GO:0032044">
    <property type="term" value="C:DSIF complex"/>
    <property type="evidence" value="ECO:0007669"/>
    <property type="project" value="TreeGrafter"/>
</dbReference>
<accession>A0A7J8SEC7</accession>
<reference evidence="2 3" key="1">
    <citation type="journal article" date="2019" name="Genome Biol. Evol.">
        <title>Insights into the evolution of the New World diploid cottons (Gossypium, subgenus Houzingenia) based on genome sequencing.</title>
        <authorList>
            <person name="Grover C.E."/>
            <person name="Arick M.A. 2nd"/>
            <person name="Thrash A."/>
            <person name="Conover J.L."/>
            <person name="Sanders W.S."/>
            <person name="Peterson D.G."/>
            <person name="Frelichowski J.E."/>
            <person name="Scheffler J.A."/>
            <person name="Scheffler B.E."/>
            <person name="Wendel J.F."/>
        </authorList>
    </citation>
    <scope>NUCLEOTIDE SEQUENCE [LARGE SCALE GENOMIC DNA]</scope>
    <source>
        <strain evidence="2">27</strain>
        <tissue evidence="2">Leaf</tissue>
    </source>
</reference>
<dbReference type="GO" id="GO:0032784">
    <property type="term" value="P:regulation of DNA-templated transcription elongation"/>
    <property type="evidence" value="ECO:0007669"/>
    <property type="project" value="InterPro"/>
</dbReference>
<feature type="compositionally biased region" description="Basic and acidic residues" evidence="1">
    <location>
        <begin position="123"/>
        <end position="134"/>
    </location>
</feature>
<feature type="compositionally biased region" description="Basic and acidic residues" evidence="1">
    <location>
        <begin position="143"/>
        <end position="154"/>
    </location>
</feature>
<organism evidence="2 3">
    <name type="scientific">Gossypium davidsonii</name>
    <name type="common">Davidson's cotton</name>
    <name type="synonym">Gossypium klotzschianum subsp. davidsonii</name>
    <dbReference type="NCBI Taxonomy" id="34287"/>
    <lineage>
        <taxon>Eukaryota</taxon>
        <taxon>Viridiplantae</taxon>
        <taxon>Streptophyta</taxon>
        <taxon>Embryophyta</taxon>
        <taxon>Tracheophyta</taxon>
        <taxon>Spermatophyta</taxon>
        <taxon>Magnoliopsida</taxon>
        <taxon>eudicotyledons</taxon>
        <taxon>Gunneridae</taxon>
        <taxon>Pentapetalae</taxon>
        <taxon>rosids</taxon>
        <taxon>malvids</taxon>
        <taxon>Malvales</taxon>
        <taxon>Malvaceae</taxon>
        <taxon>Malvoideae</taxon>
        <taxon>Gossypium</taxon>
    </lineage>
</organism>
<gene>
    <name evidence="2" type="ORF">Godav_009806</name>
</gene>
<sequence length="154" mass="17596">MSLLDLFSYDFAAYVIRLHILKFNVDLFFVALSMYTNDDSFSVFTQCVTCHIKDQSIRVELESQMKVVTIDRNFISDNVVISAPTRDTSRYGMGSETPTHPSRTPLHPYMTPTRDPGATPMHDGMRTPMRDRARNPYAPMSPPRDKWEEGNLAS</sequence>